<organism evidence="11 14">
    <name type="scientific">Myxococcus fulvus</name>
    <dbReference type="NCBI Taxonomy" id="33"/>
    <lineage>
        <taxon>Bacteria</taxon>
        <taxon>Pseudomonadati</taxon>
        <taxon>Myxococcota</taxon>
        <taxon>Myxococcia</taxon>
        <taxon>Myxococcales</taxon>
        <taxon>Cystobacterineae</taxon>
        <taxon>Myxococcaceae</taxon>
        <taxon>Myxococcus</taxon>
    </lineage>
</organism>
<dbReference type="InterPro" id="IPR027417">
    <property type="entry name" value="P-loop_NTPase"/>
</dbReference>
<sequence length="448" mass="49325">MARILVADDEEGVRSFIAEALEVEGHTVTTAADGEEAARLLSKQGVDLLVTDLRMPGMDGLTLLRKVREEQPDVEVVVLTAVGSVESAVSAMKAGAFEYLLKPVGSPAELRLTVARALERRALLNLKTEARRSTSEVVLSWGAPTMDPVVEALRKVAPTQATVLLVGESGTGKEVAARALHQWSERSEGPFVAVNCAALTETLLESELFGHEKGAFTGAVAQRRGRIELAQGGTFFLDEVGELKAELQAKLLRVLQERRFERVGGTRTLEADVRWVAATNRDLKTMMAHGEFREDLYHRLAVFPIRLPSLRERREDLRPLSELLLRRIGEELGRPGLKLSPEASERLESFSWPGNVRELRNALERAAILADGAVVESRHLWLDPTSAPTSTPTPAVGARLPDKTLEELERMAIEQAIADEGGNRKRAAQRLGIGLRTLYDKLRRYGMQ</sequence>
<keyword evidence="7" id="KW-0804">Transcription</keyword>
<feature type="domain" description="Sigma-54 factor interaction" evidence="9">
    <location>
        <begin position="139"/>
        <end position="368"/>
    </location>
</feature>
<dbReference type="SUPFAM" id="SSF52540">
    <property type="entry name" value="P-loop containing nucleoside triphosphate hydrolases"/>
    <property type="match status" value="1"/>
</dbReference>
<evidence type="ECO:0000313" key="14">
    <source>
        <dbReference type="Proteomes" id="UP000321514"/>
    </source>
</evidence>
<proteinExistence type="predicted"/>
<dbReference type="InterPro" id="IPR003593">
    <property type="entry name" value="AAA+_ATPase"/>
</dbReference>
<protein>
    <submittedName>
        <fullName evidence="11">Sigma-54-dependent Fis family transcriptional regulator</fullName>
    </submittedName>
    <submittedName>
        <fullName evidence="12">Two-component system, response regulator FlrC</fullName>
    </submittedName>
</protein>
<dbReference type="GO" id="GO:0000160">
    <property type="term" value="P:phosphorelay signal transduction system"/>
    <property type="evidence" value="ECO:0007669"/>
    <property type="project" value="UniProtKB-KW"/>
</dbReference>
<evidence type="ECO:0000313" key="13">
    <source>
        <dbReference type="Proteomes" id="UP000183760"/>
    </source>
</evidence>
<name>A0A511T6Z7_MYXFU</name>
<feature type="domain" description="Response regulatory" evidence="10">
    <location>
        <begin position="3"/>
        <end position="117"/>
    </location>
</feature>
<keyword evidence="6" id="KW-0238">DNA-binding</keyword>
<evidence type="ECO:0000256" key="4">
    <source>
        <dbReference type="ARBA" id="ARBA00023012"/>
    </source>
</evidence>
<dbReference type="Pfam" id="PF02954">
    <property type="entry name" value="HTH_8"/>
    <property type="match status" value="1"/>
</dbReference>
<dbReference type="SUPFAM" id="SSF46689">
    <property type="entry name" value="Homeodomain-like"/>
    <property type="match status" value="1"/>
</dbReference>
<evidence type="ECO:0000313" key="11">
    <source>
        <dbReference type="EMBL" id="GEN09941.1"/>
    </source>
</evidence>
<reference evidence="11 14" key="2">
    <citation type="submission" date="2019-07" db="EMBL/GenBank/DDBJ databases">
        <title>Whole genome shotgun sequence of Myxococcus fulvus NBRC 100333.</title>
        <authorList>
            <person name="Hosoyama A."/>
            <person name="Uohara A."/>
            <person name="Ohji S."/>
            <person name="Ichikawa N."/>
        </authorList>
    </citation>
    <scope>NUCLEOTIDE SEQUENCE [LARGE SCALE GENOMIC DNA]</scope>
    <source>
        <strain evidence="11 14">NBRC 100333</strain>
    </source>
</reference>
<dbReference type="Pfam" id="PF00072">
    <property type="entry name" value="Response_reg"/>
    <property type="match status" value="1"/>
</dbReference>
<dbReference type="Proteomes" id="UP000183760">
    <property type="component" value="Unassembled WGS sequence"/>
</dbReference>
<evidence type="ECO:0000256" key="5">
    <source>
        <dbReference type="ARBA" id="ARBA00023015"/>
    </source>
</evidence>
<dbReference type="SMART" id="SM00382">
    <property type="entry name" value="AAA"/>
    <property type="match status" value="1"/>
</dbReference>
<dbReference type="Gene3D" id="1.10.10.60">
    <property type="entry name" value="Homeodomain-like"/>
    <property type="match status" value="1"/>
</dbReference>
<dbReference type="PANTHER" id="PTHR32071">
    <property type="entry name" value="TRANSCRIPTIONAL REGULATORY PROTEIN"/>
    <property type="match status" value="1"/>
</dbReference>
<keyword evidence="2" id="KW-0547">Nucleotide-binding</keyword>
<dbReference type="AlphaFoldDB" id="A0A511T6Z7"/>
<dbReference type="OrthoDB" id="9763792at2"/>
<dbReference type="GO" id="GO:0005524">
    <property type="term" value="F:ATP binding"/>
    <property type="evidence" value="ECO:0007669"/>
    <property type="project" value="UniProtKB-KW"/>
</dbReference>
<dbReference type="SUPFAM" id="SSF52172">
    <property type="entry name" value="CheY-like"/>
    <property type="match status" value="1"/>
</dbReference>
<dbReference type="Pfam" id="PF25601">
    <property type="entry name" value="AAA_lid_14"/>
    <property type="match status" value="1"/>
</dbReference>
<accession>A0A511T6Z7</accession>
<dbReference type="GO" id="GO:0006355">
    <property type="term" value="P:regulation of DNA-templated transcription"/>
    <property type="evidence" value="ECO:0007669"/>
    <property type="project" value="InterPro"/>
</dbReference>
<dbReference type="InterPro" id="IPR002078">
    <property type="entry name" value="Sigma_54_int"/>
</dbReference>
<evidence type="ECO:0000256" key="7">
    <source>
        <dbReference type="ARBA" id="ARBA00023163"/>
    </source>
</evidence>
<dbReference type="Gene3D" id="3.40.50.2300">
    <property type="match status" value="1"/>
</dbReference>
<comment type="caution">
    <text evidence="11">The sequence shown here is derived from an EMBL/GenBank/DDBJ whole genome shotgun (WGS) entry which is preliminary data.</text>
</comment>
<dbReference type="EMBL" id="FOIB01000007">
    <property type="protein sequence ID" value="SEU25757.1"/>
    <property type="molecule type" value="Genomic_DNA"/>
</dbReference>
<keyword evidence="4" id="KW-0902">Two-component regulatory system</keyword>
<dbReference type="PROSITE" id="PS50045">
    <property type="entry name" value="SIGMA54_INTERACT_4"/>
    <property type="match status" value="1"/>
</dbReference>
<evidence type="ECO:0000313" key="12">
    <source>
        <dbReference type="EMBL" id="SEU25757.1"/>
    </source>
</evidence>
<dbReference type="PRINTS" id="PR01590">
    <property type="entry name" value="HTHFIS"/>
</dbReference>
<dbReference type="CDD" id="cd00009">
    <property type="entry name" value="AAA"/>
    <property type="match status" value="1"/>
</dbReference>
<dbReference type="EMBL" id="BJXR01000036">
    <property type="protein sequence ID" value="GEN09941.1"/>
    <property type="molecule type" value="Genomic_DNA"/>
</dbReference>
<dbReference type="GO" id="GO:0043565">
    <property type="term" value="F:sequence-specific DNA binding"/>
    <property type="evidence" value="ECO:0007669"/>
    <property type="project" value="InterPro"/>
</dbReference>
<feature type="modified residue" description="4-aspartylphosphate" evidence="8">
    <location>
        <position position="52"/>
    </location>
</feature>
<dbReference type="FunFam" id="3.40.50.2300:FF:000018">
    <property type="entry name" value="DNA-binding transcriptional regulator NtrC"/>
    <property type="match status" value="1"/>
</dbReference>
<evidence type="ECO:0000256" key="8">
    <source>
        <dbReference type="PROSITE-ProRule" id="PRU00169"/>
    </source>
</evidence>
<dbReference type="InterPro" id="IPR002197">
    <property type="entry name" value="HTH_Fis"/>
</dbReference>
<dbReference type="FunFam" id="3.40.50.300:FF:000006">
    <property type="entry name" value="DNA-binding transcriptional regulator NtrC"/>
    <property type="match status" value="1"/>
</dbReference>
<dbReference type="InterPro" id="IPR011006">
    <property type="entry name" value="CheY-like_superfamily"/>
</dbReference>
<dbReference type="InterPro" id="IPR001789">
    <property type="entry name" value="Sig_transdc_resp-reg_receiver"/>
</dbReference>
<evidence type="ECO:0000256" key="6">
    <source>
        <dbReference type="ARBA" id="ARBA00023125"/>
    </source>
</evidence>
<evidence type="ECO:0000256" key="3">
    <source>
        <dbReference type="ARBA" id="ARBA00022840"/>
    </source>
</evidence>
<gene>
    <name evidence="11" type="ORF">MFU01_49780</name>
    <name evidence="12" type="ORF">SAMN05443572_107153</name>
</gene>
<dbReference type="InterPro" id="IPR025944">
    <property type="entry name" value="Sigma_54_int_dom_CS"/>
</dbReference>
<evidence type="ECO:0000259" key="9">
    <source>
        <dbReference type="PROSITE" id="PS50045"/>
    </source>
</evidence>
<reference evidence="12 13" key="1">
    <citation type="submission" date="2016-10" db="EMBL/GenBank/DDBJ databases">
        <authorList>
            <person name="Varghese N."/>
            <person name="Submissions S."/>
        </authorList>
    </citation>
    <scope>NUCLEOTIDE SEQUENCE [LARGE SCALE GENOMIC DNA]</scope>
    <source>
        <strain evidence="12 13">DSM 16525</strain>
    </source>
</reference>
<evidence type="ECO:0000256" key="1">
    <source>
        <dbReference type="ARBA" id="ARBA00022553"/>
    </source>
</evidence>
<dbReference type="PROSITE" id="PS50110">
    <property type="entry name" value="RESPONSE_REGULATORY"/>
    <property type="match status" value="1"/>
</dbReference>
<dbReference type="Proteomes" id="UP000321514">
    <property type="component" value="Unassembled WGS sequence"/>
</dbReference>
<keyword evidence="3" id="KW-0067">ATP-binding</keyword>
<evidence type="ECO:0000256" key="2">
    <source>
        <dbReference type="ARBA" id="ARBA00022741"/>
    </source>
</evidence>
<dbReference type="Gene3D" id="3.40.50.300">
    <property type="entry name" value="P-loop containing nucleotide triphosphate hydrolases"/>
    <property type="match status" value="1"/>
</dbReference>
<dbReference type="Pfam" id="PF00158">
    <property type="entry name" value="Sigma54_activat"/>
    <property type="match status" value="1"/>
</dbReference>
<dbReference type="RefSeq" id="WP_046713469.1">
    <property type="nucleotide sequence ID" value="NZ_BJXR01000036.1"/>
</dbReference>
<dbReference type="STRING" id="1334629.MFUL124B02_20185"/>
<keyword evidence="5" id="KW-0805">Transcription regulation</keyword>
<dbReference type="PROSITE" id="PS00688">
    <property type="entry name" value="SIGMA54_INTERACT_3"/>
    <property type="match status" value="1"/>
</dbReference>
<keyword evidence="13" id="KW-1185">Reference proteome</keyword>
<dbReference type="InterPro" id="IPR025943">
    <property type="entry name" value="Sigma_54_int_dom_ATP-bd_2"/>
</dbReference>
<dbReference type="SMART" id="SM00448">
    <property type="entry name" value="REC"/>
    <property type="match status" value="1"/>
</dbReference>
<dbReference type="InterPro" id="IPR058031">
    <property type="entry name" value="AAA_lid_NorR"/>
</dbReference>
<keyword evidence="1 8" id="KW-0597">Phosphoprotein</keyword>
<dbReference type="InterPro" id="IPR009057">
    <property type="entry name" value="Homeodomain-like_sf"/>
</dbReference>
<dbReference type="Gene3D" id="1.10.8.60">
    <property type="match status" value="1"/>
</dbReference>
<evidence type="ECO:0000259" key="10">
    <source>
        <dbReference type="PROSITE" id="PS50110"/>
    </source>
</evidence>
<dbReference type="PROSITE" id="PS00676">
    <property type="entry name" value="SIGMA54_INTERACT_2"/>
    <property type="match status" value="1"/>
</dbReference>